<gene>
    <name evidence="1" type="ORF">E6H05_13600</name>
</gene>
<dbReference type="AlphaFoldDB" id="A0A537IGK7"/>
<reference evidence="1 2" key="1">
    <citation type="journal article" date="2019" name="Nat. Microbiol.">
        <title>Mediterranean grassland soil C-N compound turnover is dependent on rainfall and depth, and is mediated by genomically divergent microorganisms.</title>
        <authorList>
            <person name="Diamond S."/>
            <person name="Andeer P.F."/>
            <person name="Li Z."/>
            <person name="Crits-Christoph A."/>
            <person name="Burstein D."/>
            <person name="Anantharaman K."/>
            <person name="Lane K.R."/>
            <person name="Thomas B.C."/>
            <person name="Pan C."/>
            <person name="Northen T.R."/>
            <person name="Banfield J.F."/>
        </authorList>
    </citation>
    <scope>NUCLEOTIDE SEQUENCE [LARGE SCALE GENOMIC DNA]</scope>
    <source>
        <strain evidence="1">NP_8</strain>
    </source>
</reference>
<protein>
    <submittedName>
        <fullName evidence="1">Uncharacterized protein</fullName>
    </submittedName>
</protein>
<evidence type="ECO:0000313" key="1">
    <source>
        <dbReference type="EMBL" id="TMI70389.1"/>
    </source>
</evidence>
<sequence length="504" mass="54991">MFPVSCTPEARTRFEQAVALLHSFWYEKAADTFRDAVAVDSTCAMGYWGQAMSLFHQLWTPPVGAELAAGLAASERGFALARTPRERDYLTAIRTYYADYGGTDHKTRLVAYAHAMEGLRRRHPRDREASIFYALSLIALAQENATDTTFGYQKRADAILEPLFKVEPRHPGLAHYLIHTNDVPQLARLGLYAARRYAEIAPDAPHAQHMPSHIFTRLGLWDDAIASNTRSAAAARAFEDERHLNALWDQRGHAWDYMVYAYLQRGRDAEAKHVVDEAAAVTAVYPVGSLTNEYALAAIPARYALERGRWREAAALAVRPAPEWRAAEAITYFARALGSARSGDSAGARSAISALDDVERVEGAAGGAHSYWAGQVRTQRLAASAWLARAMGDTAGAVRLAASAADLEDVTQKHPVTPGGVLPARELLGDLLLELGRPSDAAKAYAASLAQQPNRARSLFGAARAAELAGDVTTARTRYRDYLALMEKSDGARAELEIARAGSQ</sequence>
<name>A0A537IGK7_9BACT</name>
<organism evidence="1 2">
    <name type="scientific">Candidatus Segetimicrobium genomatis</name>
    <dbReference type="NCBI Taxonomy" id="2569760"/>
    <lineage>
        <taxon>Bacteria</taxon>
        <taxon>Bacillati</taxon>
        <taxon>Candidatus Sysuimicrobiota</taxon>
        <taxon>Candidatus Sysuimicrobiia</taxon>
        <taxon>Candidatus Sysuimicrobiales</taxon>
        <taxon>Candidatus Segetimicrobiaceae</taxon>
        <taxon>Candidatus Segetimicrobium</taxon>
    </lineage>
</organism>
<dbReference type="Gene3D" id="1.25.40.10">
    <property type="entry name" value="Tetratricopeptide repeat domain"/>
    <property type="match status" value="1"/>
</dbReference>
<dbReference type="SUPFAM" id="SSF48452">
    <property type="entry name" value="TPR-like"/>
    <property type="match status" value="1"/>
</dbReference>
<comment type="caution">
    <text evidence="1">The sequence shown here is derived from an EMBL/GenBank/DDBJ whole genome shotgun (WGS) entry which is preliminary data.</text>
</comment>
<dbReference type="Proteomes" id="UP000318834">
    <property type="component" value="Unassembled WGS sequence"/>
</dbReference>
<dbReference type="InterPro" id="IPR011990">
    <property type="entry name" value="TPR-like_helical_dom_sf"/>
</dbReference>
<proteinExistence type="predicted"/>
<dbReference type="EMBL" id="VBAP01000143">
    <property type="protein sequence ID" value="TMI70389.1"/>
    <property type="molecule type" value="Genomic_DNA"/>
</dbReference>
<accession>A0A537IGK7</accession>
<dbReference type="PANTHER" id="PTHR45588">
    <property type="entry name" value="TPR DOMAIN-CONTAINING PROTEIN"/>
    <property type="match status" value="1"/>
</dbReference>
<evidence type="ECO:0000313" key="2">
    <source>
        <dbReference type="Proteomes" id="UP000318834"/>
    </source>
</evidence>
<dbReference type="PANTHER" id="PTHR45588:SF1">
    <property type="entry name" value="WW DOMAIN-CONTAINING PROTEIN"/>
    <property type="match status" value="1"/>
</dbReference>